<evidence type="ECO:0000256" key="5">
    <source>
        <dbReference type="ARBA" id="ARBA00010810"/>
    </source>
</evidence>
<dbReference type="STRING" id="188937.MA_3752"/>
<dbReference type="Gene3D" id="3.40.50.12610">
    <property type="match status" value="1"/>
</dbReference>
<evidence type="ECO:0000313" key="22">
    <source>
        <dbReference type="Proteomes" id="UP000002487"/>
    </source>
</evidence>
<evidence type="ECO:0000256" key="2">
    <source>
        <dbReference type="ARBA" id="ARBA00001946"/>
    </source>
</evidence>
<comment type="cofactor">
    <cofactor evidence="1">
        <name>Mn(2+)</name>
        <dbReference type="ChEBI" id="CHEBI:29035"/>
    </cofactor>
</comment>
<evidence type="ECO:0000256" key="11">
    <source>
        <dbReference type="ARBA" id="ARBA00022842"/>
    </source>
</evidence>
<comment type="pathway">
    <text evidence="4">Protein modification; protein glycosylation.</text>
</comment>
<dbReference type="EMBL" id="AE010299">
    <property type="protein sequence ID" value="AAM07105.1"/>
    <property type="molecule type" value="Genomic_DNA"/>
</dbReference>
<evidence type="ECO:0000256" key="1">
    <source>
        <dbReference type="ARBA" id="ARBA00001936"/>
    </source>
</evidence>
<feature type="transmembrane region" description="Helical" evidence="17">
    <location>
        <begin position="6"/>
        <end position="26"/>
    </location>
</feature>
<evidence type="ECO:0000313" key="21">
    <source>
        <dbReference type="EMBL" id="AAM07105.1"/>
    </source>
</evidence>
<organism evidence="21 22">
    <name type="scientific">Methanosarcina acetivorans (strain ATCC 35395 / DSM 2834 / JCM 12185 / C2A)</name>
    <dbReference type="NCBI Taxonomy" id="188937"/>
    <lineage>
        <taxon>Archaea</taxon>
        <taxon>Methanobacteriati</taxon>
        <taxon>Methanobacteriota</taxon>
        <taxon>Stenosarchaea group</taxon>
        <taxon>Methanomicrobia</taxon>
        <taxon>Methanosarcinales</taxon>
        <taxon>Methanosarcinaceae</taxon>
        <taxon>Methanosarcina</taxon>
    </lineage>
</organism>
<evidence type="ECO:0000256" key="7">
    <source>
        <dbReference type="ARBA" id="ARBA00022676"/>
    </source>
</evidence>
<dbReference type="AlphaFoldDB" id="Q8TJM8"/>
<accession>Q8TJM8</accession>
<dbReference type="KEGG" id="mac:MA_3752"/>
<evidence type="ECO:0000256" key="6">
    <source>
        <dbReference type="ARBA" id="ARBA00012602"/>
    </source>
</evidence>
<evidence type="ECO:0000256" key="9">
    <source>
        <dbReference type="ARBA" id="ARBA00022692"/>
    </source>
</evidence>
<feature type="transmembrane region" description="Helical" evidence="17">
    <location>
        <begin position="527"/>
        <end position="545"/>
    </location>
</feature>
<keyword evidence="10" id="KW-0479">Metal-binding</keyword>
<evidence type="ECO:0000259" key="20">
    <source>
        <dbReference type="Pfam" id="PF22627"/>
    </source>
</evidence>
<proteinExistence type="inferred from homology"/>
<protein>
    <recommendedName>
        <fullName evidence="6">dolichyl-phosphooligosaccharide-protein glycotransferase</fullName>
        <ecNumber evidence="6">2.4.99.21</ecNumber>
    </recommendedName>
    <alternativeName>
        <fullName evidence="15">Oligosaccharyl transferase</fullName>
    </alternativeName>
</protein>
<dbReference type="PhylomeDB" id="Q8TJM8"/>
<feature type="transmembrane region" description="Helical" evidence="17">
    <location>
        <begin position="294"/>
        <end position="314"/>
    </location>
</feature>
<keyword evidence="7" id="KW-0328">Glycosyltransferase</keyword>
<feature type="domain" description="AglB-like core" evidence="20">
    <location>
        <begin position="558"/>
        <end position="679"/>
    </location>
</feature>
<evidence type="ECO:0000256" key="4">
    <source>
        <dbReference type="ARBA" id="ARBA00004922"/>
    </source>
</evidence>
<feature type="transmembrane region" description="Helical" evidence="17">
    <location>
        <begin position="453"/>
        <end position="469"/>
    </location>
</feature>
<evidence type="ECO:0000256" key="12">
    <source>
        <dbReference type="ARBA" id="ARBA00022989"/>
    </source>
</evidence>
<dbReference type="InterPro" id="IPR054479">
    <property type="entry name" value="AglB-like_core"/>
</dbReference>
<feature type="transmembrane region" description="Helical" evidence="17">
    <location>
        <begin position="326"/>
        <end position="346"/>
    </location>
</feature>
<feature type="transmembrane region" description="Helical" evidence="17">
    <location>
        <begin position="426"/>
        <end position="446"/>
    </location>
</feature>
<evidence type="ECO:0000256" key="10">
    <source>
        <dbReference type="ARBA" id="ARBA00022723"/>
    </source>
</evidence>
<evidence type="ECO:0000259" key="19">
    <source>
        <dbReference type="Pfam" id="PF18079"/>
    </source>
</evidence>
<dbReference type="GO" id="GO:0004576">
    <property type="term" value="F:oligosaccharyl transferase activity"/>
    <property type="evidence" value="ECO:0007669"/>
    <property type="project" value="InterPro"/>
</dbReference>
<dbReference type="InParanoid" id="Q8TJM8"/>
<dbReference type="HOGENOM" id="CLU_008803_0_0_2"/>
<comment type="catalytic activity">
    <reaction evidence="16">
        <text>an archaeal dolichyl phosphooligosaccharide + [protein]-L-asparagine = an archaeal dolichyl phosphate + a glycoprotein with the oligosaccharide chain attached by N-beta-D-glycosyl linkage to a protein L-asparagine.</text>
        <dbReference type="EC" id="2.4.99.21"/>
    </reaction>
</comment>
<dbReference type="FunCoup" id="Q8TJM8">
    <property type="interactions" value="105"/>
</dbReference>
<evidence type="ECO:0000259" key="18">
    <source>
        <dbReference type="Pfam" id="PF02516"/>
    </source>
</evidence>
<dbReference type="InterPro" id="IPR026410">
    <property type="entry name" value="OlisacTrfase_arch"/>
</dbReference>
<evidence type="ECO:0000256" key="15">
    <source>
        <dbReference type="ARBA" id="ARBA00030679"/>
    </source>
</evidence>
<feature type="domain" description="Archaeal glycosylation protein B peripheral" evidence="19">
    <location>
        <begin position="777"/>
        <end position="868"/>
    </location>
</feature>
<keyword evidence="13 17" id="KW-0472">Membrane</keyword>
<keyword evidence="14" id="KW-0464">Manganese</keyword>
<feature type="transmembrane region" description="Helical" evidence="17">
    <location>
        <begin position="149"/>
        <end position="167"/>
    </location>
</feature>
<sequence length="870" mass="97037">MHLSLLNLLNFLLTQIIYFIEKMYLLKEITMSSQDRPVSTFKSKLKSSLPYTLAVAVIGFIAFWIRTLPSGTVFLSNGFVRFGGNDPWYHMRTLNVLLENYPNRMFYNPMTNYPNGSYIHFGPLFDQMMAITSLVLGLGSPGQDMVNTVGVYFPAVLGALTVIPVYYIGKHLGGHKTGILAAILIAFAPGQFFSRSIIGFTDHHIAESLFSTFFMMFFMLALISAKEKGLRFEHVITKNLNVLKEPLIYSIMAGVMYSAYQLSWPGAPLFLLIVLVYAVVQYVLDNFRGESSDYLGFTGIVAFLVSTIIILPFVHPDMGFSMYYYSWFHLATAIGSMAGFVVLSFIEREFKSKNIKAYYYPLTILGIVVLGMLVLKIVSPSIFSLVINAPNTVFGVQTGGAATIAEVSSIFYESEAFTLSKVFGNFTASGFFASLLGMLILAVNLFRKPKPEEVLVLVWSFLILLTIYGQNRFAYYYSVNVAVLSAYVGGLLLEKVKWGQLNEKFRSSVKSPADIPGFLKFVKVEQVIAVLVIAVVLIYPVYGLSMKQTTGTGGPDGTWIEACLWLKSNTPDPGMDYNAVYEGPEDGETFDYPDTAYGVMSWWDYGHWIETIGHRMPNANPFQAGIGGRRGSIEDENQPGASTFFTAQSEEEATEVLEAVDPDPDKAGARYVVSDVEMATGKFYAMTAWTLDSDGYYQPYWTGSGYQYLPSERYFKSMESRLHILDGNGLKQYRLVHETWAYQTQETTYKQVYNYLYGGNISEVDTGYVKIFEYVKGANITGTASPNETVKISTTILTNQGRTFEYSQSTTSDSEGRYEFTVPYSTEGSISGETQFDTAPTGPYVVSYGDTTKEVRVSEEAVLNGEEVKV</sequence>
<keyword evidence="8 21" id="KW-0808">Transferase</keyword>
<dbReference type="Pfam" id="PF02516">
    <property type="entry name" value="STT3"/>
    <property type="match status" value="1"/>
</dbReference>
<dbReference type="GO" id="GO:0005886">
    <property type="term" value="C:plasma membrane"/>
    <property type="evidence" value="ECO:0007669"/>
    <property type="project" value="UniProtKB-SubCell"/>
</dbReference>
<comment type="similarity">
    <text evidence="5">Belongs to the STT3 family.</text>
</comment>
<dbReference type="EC" id="2.4.99.21" evidence="6"/>
<dbReference type="UniPathway" id="UPA00378"/>
<evidence type="ECO:0000256" key="3">
    <source>
        <dbReference type="ARBA" id="ARBA00004651"/>
    </source>
</evidence>
<dbReference type="InterPro" id="IPR041154">
    <property type="entry name" value="AglB_P1"/>
</dbReference>
<dbReference type="CAZy" id="GT66">
    <property type="family name" value="Glycosyltransferase Family 66"/>
</dbReference>
<dbReference type="GO" id="GO:0046872">
    <property type="term" value="F:metal ion binding"/>
    <property type="evidence" value="ECO:0007669"/>
    <property type="project" value="UniProtKB-KW"/>
</dbReference>
<keyword evidence="9 17" id="KW-0812">Transmembrane</keyword>
<dbReference type="InterPro" id="IPR003674">
    <property type="entry name" value="Oligo_trans_STT3"/>
</dbReference>
<keyword evidence="12 17" id="KW-1133">Transmembrane helix</keyword>
<keyword evidence="11" id="KW-0460">Magnesium</keyword>
<evidence type="ECO:0000256" key="13">
    <source>
        <dbReference type="ARBA" id="ARBA00023136"/>
    </source>
</evidence>
<comment type="subcellular location">
    <subcellularLocation>
        <location evidence="3">Cell membrane</location>
        <topology evidence="3">Multi-pass membrane protein</topology>
    </subcellularLocation>
</comment>
<dbReference type="NCBIfam" id="TIGR04154">
    <property type="entry name" value="archaeo_STT3"/>
    <property type="match status" value="1"/>
</dbReference>
<name>Q8TJM8_METAC</name>
<evidence type="ECO:0000256" key="17">
    <source>
        <dbReference type="SAM" id="Phobius"/>
    </source>
</evidence>
<dbReference type="InterPro" id="IPR048307">
    <property type="entry name" value="STT3_N"/>
</dbReference>
<dbReference type="EnsemblBacteria" id="AAM07105">
    <property type="protein sequence ID" value="AAM07105"/>
    <property type="gene ID" value="MA_3752"/>
</dbReference>
<dbReference type="BRENDA" id="2.4.99.18">
    <property type="organism ID" value="7224"/>
</dbReference>
<reference evidence="21 22" key="1">
    <citation type="journal article" date="2002" name="Genome Res.">
        <title>The genome of Methanosarcina acetivorans reveals extensive metabolic and physiological diversity.</title>
        <authorList>
            <person name="Galagan J.E."/>
            <person name="Nusbaum C."/>
            <person name="Roy A."/>
            <person name="Endrizzi M.G."/>
            <person name="Macdonald P."/>
            <person name="FitzHugh W."/>
            <person name="Calvo S."/>
            <person name="Engels R."/>
            <person name="Smirnov S."/>
            <person name="Atnoor D."/>
            <person name="Brown A."/>
            <person name="Allen N."/>
            <person name="Naylor J."/>
            <person name="Stange-Thomann N."/>
            <person name="DeArellano K."/>
            <person name="Johnson R."/>
            <person name="Linton L."/>
            <person name="McEwan P."/>
            <person name="McKernan K."/>
            <person name="Talamas J."/>
            <person name="Tirrell A."/>
            <person name="Ye W."/>
            <person name="Zimmer A."/>
            <person name="Barber R.D."/>
            <person name="Cann I."/>
            <person name="Graham D.E."/>
            <person name="Grahame D.A."/>
            <person name="Guss A."/>
            <person name="Hedderich R."/>
            <person name="Ingram-Smith C."/>
            <person name="Kuettner C.H."/>
            <person name="Krzycki J.A."/>
            <person name="Leigh J.A."/>
            <person name="Li W."/>
            <person name="Liu J."/>
            <person name="Mukhopadhyay B."/>
            <person name="Reeve J.N."/>
            <person name="Smith K."/>
            <person name="Springer T.A."/>
            <person name="Umayam L.A."/>
            <person name="White O."/>
            <person name="White R.H."/>
            <person name="de Macario E.C."/>
            <person name="Ferry J.G."/>
            <person name="Jarrell K.F."/>
            <person name="Jing H."/>
            <person name="Macario A.J.L."/>
            <person name="Paulsen I."/>
            <person name="Pritchett M."/>
            <person name="Sowers K.R."/>
            <person name="Swanson R.V."/>
            <person name="Zinder S.H."/>
            <person name="Lander E."/>
            <person name="Metcalf W.W."/>
            <person name="Birren B."/>
        </authorList>
    </citation>
    <scope>NUCLEOTIDE SEQUENCE [LARGE SCALE GENOMIC DNA]</scope>
    <source>
        <strain evidence="22">ATCC 35395 / DSM 2834 / JCM 12185 / C2A</strain>
    </source>
</reference>
<dbReference type="Proteomes" id="UP000002487">
    <property type="component" value="Chromosome"/>
</dbReference>
<evidence type="ECO:0000256" key="14">
    <source>
        <dbReference type="ARBA" id="ARBA00023211"/>
    </source>
</evidence>
<feature type="transmembrane region" description="Helical" evidence="17">
    <location>
        <begin position="475"/>
        <end position="493"/>
    </location>
</feature>
<comment type="cofactor">
    <cofactor evidence="2">
        <name>Mg(2+)</name>
        <dbReference type="ChEBI" id="CHEBI:18420"/>
    </cofactor>
</comment>
<dbReference type="PANTHER" id="PTHR13872">
    <property type="entry name" value="DOLICHYL-DIPHOSPHOOLIGOSACCHARIDE--PROTEIN GLYCOSYLTRANSFERASE SUBUNIT"/>
    <property type="match status" value="1"/>
</dbReference>
<gene>
    <name evidence="21" type="ordered locus">MA_3752</name>
</gene>
<dbReference type="Pfam" id="PF18079">
    <property type="entry name" value="AglB_L1"/>
    <property type="match status" value="1"/>
</dbReference>
<feature type="domain" description="Oligosaccharyl transferase STT3 N-terminal" evidence="18">
    <location>
        <begin position="82"/>
        <end position="494"/>
    </location>
</feature>
<dbReference type="PANTHER" id="PTHR13872:SF1">
    <property type="entry name" value="DOLICHYL-DIPHOSPHOOLIGOSACCHARIDE--PROTEIN GLYCOSYLTRANSFERASE SUBUNIT STT3B"/>
    <property type="match status" value="1"/>
</dbReference>
<dbReference type="Pfam" id="PF22627">
    <property type="entry name" value="AglB_core-like"/>
    <property type="match status" value="1"/>
</dbReference>
<feature type="transmembrane region" description="Helical" evidence="17">
    <location>
        <begin position="204"/>
        <end position="225"/>
    </location>
</feature>
<feature type="transmembrane region" description="Helical" evidence="17">
    <location>
        <begin position="47"/>
        <end position="65"/>
    </location>
</feature>
<evidence type="ECO:0000256" key="8">
    <source>
        <dbReference type="ARBA" id="ARBA00022679"/>
    </source>
</evidence>
<evidence type="ECO:0000256" key="16">
    <source>
        <dbReference type="ARBA" id="ARBA00034066"/>
    </source>
</evidence>
<feature type="transmembrane region" description="Helical" evidence="17">
    <location>
        <begin position="358"/>
        <end position="378"/>
    </location>
</feature>
<feature type="transmembrane region" description="Helical" evidence="17">
    <location>
        <begin position="179"/>
        <end position="198"/>
    </location>
</feature>
<keyword evidence="22" id="KW-1185">Reference proteome</keyword>
<dbReference type="Gene3D" id="2.60.40.3390">
    <property type="match status" value="1"/>
</dbReference>
<feature type="transmembrane region" description="Helical" evidence="17">
    <location>
        <begin position="269"/>
        <end position="287"/>
    </location>
</feature>